<dbReference type="RefSeq" id="WP_136990060.1">
    <property type="nucleotide sequence ID" value="NZ_SZPQ01000012.1"/>
</dbReference>
<dbReference type="Proteomes" id="UP000305202">
    <property type="component" value="Unassembled WGS sequence"/>
</dbReference>
<proteinExistence type="predicted"/>
<organism evidence="1 2">
    <name type="scientific">Martelella alba</name>
    <dbReference type="NCBI Taxonomy" id="2590451"/>
    <lineage>
        <taxon>Bacteria</taxon>
        <taxon>Pseudomonadati</taxon>
        <taxon>Pseudomonadota</taxon>
        <taxon>Alphaproteobacteria</taxon>
        <taxon>Hyphomicrobiales</taxon>
        <taxon>Aurantimonadaceae</taxon>
        <taxon>Martelella</taxon>
    </lineage>
</organism>
<reference evidence="1 2" key="1">
    <citation type="submission" date="2019-04" db="EMBL/GenBank/DDBJ databases">
        <authorList>
            <person name="Li M."/>
            <person name="Gao C."/>
        </authorList>
    </citation>
    <scope>NUCLEOTIDE SEQUENCE [LARGE SCALE GENOMIC DNA]</scope>
    <source>
        <strain evidence="1 2">BGMRC 2031</strain>
    </source>
</reference>
<comment type="caution">
    <text evidence="1">The sequence shown here is derived from an EMBL/GenBank/DDBJ whole genome shotgun (WGS) entry which is preliminary data.</text>
</comment>
<gene>
    <name evidence="1" type="ORF">FCN80_10220</name>
</gene>
<evidence type="ECO:0000313" key="1">
    <source>
        <dbReference type="EMBL" id="TKI06424.1"/>
    </source>
</evidence>
<evidence type="ECO:0000313" key="2">
    <source>
        <dbReference type="Proteomes" id="UP000305202"/>
    </source>
</evidence>
<keyword evidence="2" id="KW-1185">Reference proteome</keyword>
<name>A0ABY2SP91_9HYPH</name>
<sequence length="80" mass="8488">MQTIANNPLLPSEAIVKRKYGYITHVMMLTTEGKASATGALCGEVPTGNPRRAGWYLLLPTTAVTCPKCAAILEARKGAV</sequence>
<dbReference type="EMBL" id="SZPQ01000012">
    <property type="protein sequence ID" value="TKI06424.1"/>
    <property type="molecule type" value="Genomic_DNA"/>
</dbReference>
<accession>A0ABY2SP91</accession>
<protein>
    <submittedName>
        <fullName evidence="1">Uncharacterized protein</fullName>
    </submittedName>
</protein>